<evidence type="ECO:0000256" key="1">
    <source>
        <dbReference type="SAM" id="MobiDB-lite"/>
    </source>
</evidence>
<dbReference type="EMBL" id="JAGKQM010000002">
    <property type="protein sequence ID" value="KAH0939663.1"/>
    <property type="molecule type" value="Genomic_DNA"/>
</dbReference>
<evidence type="ECO:0000313" key="4">
    <source>
        <dbReference type="Proteomes" id="UP000824890"/>
    </source>
</evidence>
<feature type="transmembrane region" description="Helical" evidence="2">
    <location>
        <begin position="59"/>
        <end position="84"/>
    </location>
</feature>
<feature type="region of interest" description="Disordered" evidence="1">
    <location>
        <begin position="354"/>
        <end position="373"/>
    </location>
</feature>
<reference evidence="3 4" key="1">
    <citation type="submission" date="2021-05" db="EMBL/GenBank/DDBJ databases">
        <title>Genome Assembly of Synthetic Allotetraploid Brassica napus Reveals Homoeologous Exchanges between Subgenomes.</title>
        <authorList>
            <person name="Davis J.T."/>
        </authorList>
    </citation>
    <scope>NUCLEOTIDE SEQUENCE [LARGE SCALE GENOMIC DNA]</scope>
    <source>
        <strain evidence="4">cv. Da-Ae</strain>
        <tissue evidence="3">Seedling</tissue>
    </source>
</reference>
<keyword evidence="2" id="KW-0472">Membrane</keyword>
<feature type="compositionally biased region" description="Low complexity" evidence="1">
    <location>
        <begin position="357"/>
        <end position="366"/>
    </location>
</feature>
<evidence type="ECO:0000313" key="3">
    <source>
        <dbReference type="EMBL" id="KAH0939663.1"/>
    </source>
</evidence>
<evidence type="ECO:0008006" key="5">
    <source>
        <dbReference type="Google" id="ProtNLM"/>
    </source>
</evidence>
<keyword evidence="2" id="KW-0812">Transmembrane</keyword>
<gene>
    <name evidence="3" type="ORF">HID58_007124</name>
</gene>
<protein>
    <recommendedName>
        <fullName evidence="5">G protein-coupled receptor</fullName>
    </recommendedName>
</protein>
<proteinExistence type="predicted"/>
<dbReference type="Proteomes" id="UP000824890">
    <property type="component" value="Unassembled WGS sequence"/>
</dbReference>
<keyword evidence="4" id="KW-1185">Reference proteome</keyword>
<organism evidence="3 4">
    <name type="scientific">Brassica napus</name>
    <name type="common">Rape</name>
    <dbReference type="NCBI Taxonomy" id="3708"/>
    <lineage>
        <taxon>Eukaryota</taxon>
        <taxon>Viridiplantae</taxon>
        <taxon>Streptophyta</taxon>
        <taxon>Embryophyta</taxon>
        <taxon>Tracheophyta</taxon>
        <taxon>Spermatophyta</taxon>
        <taxon>Magnoliopsida</taxon>
        <taxon>eudicotyledons</taxon>
        <taxon>Gunneridae</taxon>
        <taxon>Pentapetalae</taxon>
        <taxon>rosids</taxon>
        <taxon>malvids</taxon>
        <taxon>Brassicales</taxon>
        <taxon>Brassicaceae</taxon>
        <taxon>Brassiceae</taxon>
        <taxon>Brassica</taxon>
    </lineage>
</organism>
<evidence type="ECO:0000256" key="2">
    <source>
        <dbReference type="SAM" id="Phobius"/>
    </source>
</evidence>
<sequence length="373" mass="41750">EFVRFHETNHHRSHLAAAESVCDDAFDLFSPAYQPYLKFGSPPFFLAMASVKMRKARDLALMVIAFGDFLCIVMIVVALARVALKPERKHVVMMSCSWFPSRRRIVGSVEEEASSERGSRISPLSSSISTCPAITKDWRRSNRSQDVVLSNGTTHRFTNSDGPKWEATCITEPHLSDCYKPTLFTTEPPLFSTKTGSTTYRSTMASPNPLNSPPPRYGLRLTLPLTFNDLHCSLQAREFVRFHETNHHRSHLAAAESVCDDAFDLFSPAYQPYLKFGSPPFFLAMASVKMRKARDLALMVIAFGDFLCIVMIVVALARVALKPERKHVVMMSCSWFPSRRRIVGSVEEEASSERGSRISPLSSSISTCPAITK</sequence>
<feature type="non-terminal residue" evidence="3">
    <location>
        <position position="1"/>
    </location>
</feature>
<accession>A0ABQ8EE07</accession>
<feature type="transmembrane region" description="Helical" evidence="2">
    <location>
        <begin position="296"/>
        <end position="321"/>
    </location>
</feature>
<keyword evidence="2" id="KW-1133">Transmembrane helix</keyword>
<comment type="caution">
    <text evidence="3">The sequence shown here is derived from an EMBL/GenBank/DDBJ whole genome shotgun (WGS) entry which is preliminary data.</text>
</comment>
<name>A0ABQ8EE07_BRANA</name>